<evidence type="ECO:0000259" key="5">
    <source>
        <dbReference type="PROSITE" id="PS51118"/>
    </source>
</evidence>
<dbReference type="InterPro" id="IPR036388">
    <property type="entry name" value="WH-like_DNA-bd_sf"/>
</dbReference>
<dbReference type="EMBL" id="JAMTCP010000022">
    <property type="protein sequence ID" value="MCP2259974.1"/>
    <property type="molecule type" value="Genomic_DNA"/>
</dbReference>
<dbReference type="RefSeq" id="WP_253670853.1">
    <property type="nucleotide sequence ID" value="NZ_JAMTCP010000022.1"/>
</dbReference>
<evidence type="ECO:0000256" key="2">
    <source>
        <dbReference type="ARBA" id="ARBA00023125"/>
    </source>
</evidence>
<proteinExistence type="predicted"/>
<comment type="caution">
    <text evidence="6">The sequence shown here is derived from an EMBL/GenBank/DDBJ whole genome shotgun (WGS) entry which is preliminary data.</text>
</comment>
<dbReference type="PANTHER" id="PTHR33204:SF18">
    <property type="entry name" value="TRANSCRIPTIONAL REGULATORY PROTEIN"/>
    <property type="match status" value="1"/>
</dbReference>
<dbReference type="SUPFAM" id="SSF46785">
    <property type="entry name" value="Winged helix' DNA-binding domain"/>
    <property type="match status" value="1"/>
</dbReference>
<keyword evidence="2" id="KW-0238">DNA-binding</keyword>
<evidence type="ECO:0000256" key="4">
    <source>
        <dbReference type="SAM" id="MobiDB-lite"/>
    </source>
</evidence>
<feature type="domain" description="HTH hxlR-type" evidence="5">
    <location>
        <begin position="36"/>
        <end position="134"/>
    </location>
</feature>
<protein>
    <submittedName>
        <fullName evidence="6">Transcriptional regulator, HxlR family</fullName>
    </submittedName>
</protein>
<dbReference type="Pfam" id="PF01638">
    <property type="entry name" value="HxlR"/>
    <property type="match status" value="1"/>
</dbReference>
<feature type="region of interest" description="Disordered" evidence="4">
    <location>
        <begin position="1"/>
        <end position="32"/>
    </location>
</feature>
<gene>
    <name evidence="6" type="ORF">LX15_003685</name>
</gene>
<dbReference type="CDD" id="cd00090">
    <property type="entry name" value="HTH_ARSR"/>
    <property type="match status" value="1"/>
</dbReference>
<evidence type="ECO:0000313" key="7">
    <source>
        <dbReference type="Proteomes" id="UP001205311"/>
    </source>
</evidence>
<evidence type="ECO:0000256" key="1">
    <source>
        <dbReference type="ARBA" id="ARBA00023015"/>
    </source>
</evidence>
<accession>A0ABT1HWU3</accession>
<reference evidence="6 7" key="1">
    <citation type="submission" date="2022-06" db="EMBL/GenBank/DDBJ databases">
        <title>Genomic Encyclopedia of Archaeal and Bacterial Type Strains, Phase II (KMG-II): from individual species to whole genera.</title>
        <authorList>
            <person name="Goeker M."/>
        </authorList>
    </citation>
    <scope>NUCLEOTIDE SEQUENCE [LARGE SCALE GENOMIC DNA]</scope>
    <source>
        <strain evidence="6 7">DSM 40477</strain>
    </source>
</reference>
<sequence length="141" mass="15786">MSQNHRDVGHQTETHDWDPELVPDRRGRTRRPEAGCPVEVALAAISGRWTTLVLRELMHGPCSFGDLRGRLPDLSAKILSERLRELTARGLVARERLPGFPVRTRYVLTSTGARLRPLLVQLYETGTVLLDAMAVTPPDAR</sequence>
<keyword evidence="7" id="KW-1185">Reference proteome</keyword>
<name>A0ABT1HWU3_STRSD</name>
<dbReference type="PROSITE" id="PS51118">
    <property type="entry name" value="HTH_HXLR"/>
    <property type="match status" value="1"/>
</dbReference>
<dbReference type="Gene3D" id="1.10.10.10">
    <property type="entry name" value="Winged helix-like DNA-binding domain superfamily/Winged helix DNA-binding domain"/>
    <property type="match status" value="1"/>
</dbReference>
<dbReference type="InterPro" id="IPR011991">
    <property type="entry name" value="ArsR-like_HTH"/>
</dbReference>
<organism evidence="6 7">
    <name type="scientific">Streptoalloteichus tenebrarius (strain ATCC 17920 / DSM 40477 / JCM 4838 / CBS 697.72 / NBRC 16177 / NCIMB 11028 / NRRL B-12390 / A12253. 1 / ISP 5477)</name>
    <name type="common">Streptomyces tenebrarius</name>
    <dbReference type="NCBI Taxonomy" id="1933"/>
    <lineage>
        <taxon>Bacteria</taxon>
        <taxon>Bacillati</taxon>
        <taxon>Actinomycetota</taxon>
        <taxon>Actinomycetes</taxon>
        <taxon>Pseudonocardiales</taxon>
        <taxon>Pseudonocardiaceae</taxon>
        <taxon>Streptoalloteichus</taxon>
    </lineage>
</organism>
<dbReference type="InterPro" id="IPR036390">
    <property type="entry name" value="WH_DNA-bd_sf"/>
</dbReference>
<dbReference type="Proteomes" id="UP001205311">
    <property type="component" value="Unassembled WGS sequence"/>
</dbReference>
<keyword evidence="3" id="KW-0804">Transcription</keyword>
<dbReference type="PANTHER" id="PTHR33204">
    <property type="entry name" value="TRANSCRIPTIONAL REGULATOR, MARR FAMILY"/>
    <property type="match status" value="1"/>
</dbReference>
<keyword evidence="1" id="KW-0805">Transcription regulation</keyword>
<evidence type="ECO:0000256" key="3">
    <source>
        <dbReference type="ARBA" id="ARBA00023163"/>
    </source>
</evidence>
<evidence type="ECO:0000313" key="6">
    <source>
        <dbReference type="EMBL" id="MCP2259974.1"/>
    </source>
</evidence>
<dbReference type="InterPro" id="IPR002577">
    <property type="entry name" value="HTH_HxlR"/>
</dbReference>